<proteinExistence type="predicted"/>
<dbReference type="PANTHER" id="PTHR16026:SF0">
    <property type="entry name" value="CARTILAGE ACIDIC PROTEIN 1"/>
    <property type="match status" value="1"/>
</dbReference>
<dbReference type="Pfam" id="PF13517">
    <property type="entry name" value="FG-GAP_3"/>
    <property type="match status" value="1"/>
</dbReference>
<gene>
    <name evidence="2" type="ORF">METZ01_LOCUS476453</name>
</gene>
<protein>
    <recommendedName>
        <fullName evidence="3">ASPIC/UnbV domain-containing protein</fullName>
    </recommendedName>
</protein>
<evidence type="ECO:0000313" key="2">
    <source>
        <dbReference type="EMBL" id="SVE23599.1"/>
    </source>
</evidence>
<organism evidence="2">
    <name type="scientific">marine metagenome</name>
    <dbReference type="NCBI Taxonomy" id="408172"/>
    <lineage>
        <taxon>unclassified sequences</taxon>
        <taxon>metagenomes</taxon>
        <taxon>ecological metagenomes</taxon>
    </lineage>
</organism>
<sequence length="244" mass="26168">AAPSPTLPGVTFEDIAVSSGLDFQHVNGKSGRYYFIETVASGGGFIDYDTDGDLDVYLLNGSSIPGFEPESPLSSALYRNDGNYHFTDVTTDAGVGNEGNYGLGLATGDYDNDGDDDLFVTNFGANVLYRNDGSGRFVNVTDAARLSVPYTPYFSTSAAFFDYDRDGNLDLYVCGYVDFTFDTNRRCVRDGIQSYCDPDVYNGVPDLLYRNNGDGTFTNVSQDAGVATSLGKGLGVVCGDYDGD</sequence>
<reference evidence="2" key="1">
    <citation type="submission" date="2018-05" db="EMBL/GenBank/DDBJ databases">
        <authorList>
            <person name="Lanie J.A."/>
            <person name="Ng W.-L."/>
            <person name="Kazmierczak K.M."/>
            <person name="Andrzejewski T.M."/>
            <person name="Davidsen T.M."/>
            <person name="Wayne K.J."/>
            <person name="Tettelin H."/>
            <person name="Glass J.I."/>
            <person name="Rusch D."/>
            <person name="Podicherti R."/>
            <person name="Tsui H.-C.T."/>
            <person name="Winkler M.E."/>
        </authorList>
    </citation>
    <scope>NUCLEOTIDE SEQUENCE</scope>
</reference>
<feature type="non-terminal residue" evidence="2">
    <location>
        <position position="1"/>
    </location>
</feature>
<keyword evidence="1" id="KW-0732">Signal</keyword>
<dbReference type="InterPro" id="IPR028994">
    <property type="entry name" value="Integrin_alpha_N"/>
</dbReference>
<feature type="non-terminal residue" evidence="2">
    <location>
        <position position="244"/>
    </location>
</feature>
<dbReference type="PANTHER" id="PTHR16026">
    <property type="entry name" value="CARTILAGE ACIDIC PROTEIN 1"/>
    <property type="match status" value="1"/>
</dbReference>
<dbReference type="InterPro" id="IPR013517">
    <property type="entry name" value="FG-GAP"/>
</dbReference>
<dbReference type="SUPFAM" id="SSF69318">
    <property type="entry name" value="Integrin alpha N-terminal domain"/>
    <property type="match status" value="1"/>
</dbReference>
<evidence type="ECO:0000256" key="1">
    <source>
        <dbReference type="ARBA" id="ARBA00022729"/>
    </source>
</evidence>
<name>A0A383BUN9_9ZZZZ</name>
<accession>A0A383BUN9</accession>
<evidence type="ECO:0008006" key="3">
    <source>
        <dbReference type="Google" id="ProtNLM"/>
    </source>
</evidence>
<dbReference type="EMBL" id="UINC01203377">
    <property type="protein sequence ID" value="SVE23599.1"/>
    <property type="molecule type" value="Genomic_DNA"/>
</dbReference>
<dbReference type="InterPro" id="IPR027039">
    <property type="entry name" value="Crtac1"/>
</dbReference>
<dbReference type="AlphaFoldDB" id="A0A383BUN9"/>